<dbReference type="Proteomes" id="UP000790787">
    <property type="component" value="Chromosome 9"/>
</dbReference>
<dbReference type="RefSeq" id="XP_075077034.1">
    <property type="nucleotide sequence ID" value="XM_075220933.1"/>
</dbReference>
<proteinExistence type="predicted"/>
<evidence type="ECO:0000313" key="2">
    <source>
        <dbReference type="RefSeq" id="XP_075077034.1"/>
    </source>
</evidence>
<keyword evidence="1" id="KW-1185">Reference proteome</keyword>
<name>A0AC58RWN8_TOBAC</name>
<organism evidence="1 2">
    <name type="scientific">Nicotiana tabacum</name>
    <name type="common">Common tobacco</name>
    <dbReference type="NCBI Taxonomy" id="4097"/>
    <lineage>
        <taxon>Eukaryota</taxon>
        <taxon>Viridiplantae</taxon>
        <taxon>Streptophyta</taxon>
        <taxon>Embryophyta</taxon>
        <taxon>Tracheophyta</taxon>
        <taxon>Spermatophyta</taxon>
        <taxon>Magnoliopsida</taxon>
        <taxon>eudicotyledons</taxon>
        <taxon>Gunneridae</taxon>
        <taxon>Pentapetalae</taxon>
        <taxon>asterids</taxon>
        <taxon>lamiids</taxon>
        <taxon>Solanales</taxon>
        <taxon>Solanaceae</taxon>
        <taxon>Nicotianoideae</taxon>
        <taxon>Nicotianeae</taxon>
        <taxon>Nicotiana</taxon>
    </lineage>
</organism>
<reference evidence="1" key="1">
    <citation type="journal article" date="2014" name="Nat. Commun.">
        <title>The tobacco genome sequence and its comparison with those of tomato and potato.</title>
        <authorList>
            <person name="Sierro N."/>
            <person name="Battey J.N."/>
            <person name="Ouadi S."/>
            <person name="Bakaher N."/>
            <person name="Bovet L."/>
            <person name="Willig A."/>
            <person name="Goepfert S."/>
            <person name="Peitsch M.C."/>
            <person name="Ivanov N.V."/>
        </authorList>
    </citation>
    <scope>NUCLEOTIDE SEQUENCE [LARGE SCALE GENOMIC DNA]</scope>
</reference>
<sequence length="243" mass="27790">MVGIGNFEEMKEDNDGGCGSHISMCWVVEFKSGIKIGGGFSVRHVRDCAGPSAVGRNRELLGMESFYENVILVKNKIGFIDGTCTREKYEADPFKLHQWDRCNAIVQSWIMSSVAQDLRKGIVYSSNAQKVWEAFKERFDKVNATKVYHMNREIGSLTQGILNISIYYSRLNDLWAEFESMIPFPGSDCVKSREFVVFLRQQKLMKFLMGLNDTYAPQRSQILMMNPTPTIDQDYSMLIQEES</sequence>
<reference evidence="2" key="2">
    <citation type="submission" date="2025-08" db="UniProtKB">
        <authorList>
            <consortium name="RefSeq"/>
        </authorList>
    </citation>
    <scope>IDENTIFICATION</scope>
    <source>
        <tissue evidence="2">Leaf</tissue>
    </source>
</reference>
<accession>A0AC58RWN8</accession>
<protein>
    <submittedName>
        <fullName evidence="2">Uncharacterized protein LOC142163794</fullName>
    </submittedName>
</protein>
<gene>
    <name evidence="2" type="primary">LOC142163794</name>
</gene>
<evidence type="ECO:0000313" key="1">
    <source>
        <dbReference type="Proteomes" id="UP000790787"/>
    </source>
</evidence>